<dbReference type="SMART" id="SM00895">
    <property type="entry name" value="FCD"/>
    <property type="match status" value="1"/>
</dbReference>
<evidence type="ECO:0000256" key="1">
    <source>
        <dbReference type="ARBA" id="ARBA00023015"/>
    </source>
</evidence>
<dbReference type="eggNOG" id="COG2186">
    <property type="taxonomic scope" value="Bacteria"/>
</dbReference>
<dbReference type="PRINTS" id="PR00035">
    <property type="entry name" value="HTHGNTR"/>
</dbReference>
<protein>
    <submittedName>
        <fullName evidence="5">GntR domain protein</fullName>
    </submittedName>
</protein>
<proteinExistence type="predicted"/>
<dbReference type="Proteomes" id="UP000014977">
    <property type="component" value="Unassembled WGS sequence"/>
</dbReference>
<dbReference type="SMART" id="SM00345">
    <property type="entry name" value="HTH_GNTR"/>
    <property type="match status" value="1"/>
</dbReference>
<keyword evidence="3" id="KW-0804">Transcription</keyword>
<evidence type="ECO:0000256" key="2">
    <source>
        <dbReference type="ARBA" id="ARBA00023125"/>
    </source>
</evidence>
<dbReference type="AlphaFoldDB" id="S7U2W0"/>
<dbReference type="Gene3D" id="1.20.120.530">
    <property type="entry name" value="GntR ligand-binding domain-like"/>
    <property type="match status" value="1"/>
</dbReference>
<dbReference type="PANTHER" id="PTHR43537:SF5">
    <property type="entry name" value="UXU OPERON TRANSCRIPTIONAL REGULATOR"/>
    <property type="match status" value="1"/>
</dbReference>
<name>S7U2W0_DESML</name>
<dbReference type="Pfam" id="PF07729">
    <property type="entry name" value="FCD"/>
    <property type="match status" value="1"/>
</dbReference>
<dbReference type="Pfam" id="PF00392">
    <property type="entry name" value="GntR"/>
    <property type="match status" value="1"/>
</dbReference>
<keyword evidence="1" id="KW-0805">Transcription regulation</keyword>
<comment type="caution">
    <text evidence="5">The sequence shown here is derived from an EMBL/GenBank/DDBJ whole genome shotgun (WGS) entry which is preliminary data.</text>
</comment>
<feature type="domain" description="HTH gntR-type" evidence="4">
    <location>
        <begin position="11"/>
        <end position="79"/>
    </location>
</feature>
<dbReference type="OrthoDB" id="5343675at2"/>
<evidence type="ECO:0000313" key="5">
    <source>
        <dbReference type="EMBL" id="EPR43305.1"/>
    </source>
</evidence>
<dbReference type="Gene3D" id="1.10.10.10">
    <property type="entry name" value="Winged helix-like DNA-binding domain superfamily/Winged helix DNA-binding domain"/>
    <property type="match status" value="1"/>
</dbReference>
<evidence type="ECO:0000259" key="4">
    <source>
        <dbReference type="PROSITE" id="PS50949"/>
    </source>
</evidence>
<accession>S7U2W0</accession>
<evidence type="ECO:0000256" key="3">
    <source>
        <dbReference type="ARBA" id="ARBA00023163"/>
    </source>
</evidence>
<dbReference type="EMBL" id="ATHJ01000057">
    <property type="protein sequence ID" value="EPR43305.1"/>
    <property type="molecule type" value="Genomic_DNA"/>
</dbReference>
<keyword evidence="2" id="KW-0238">DNA-binding</keyword>
<sequence length="239" mass="27338">MKIELKPIKPKRISDQVFEQLRELIFRGELKPGEKIMPERELADALGVSRTSVRDALRKLVVMGFLDQKQGQGTFVRGTESIRKSPLAVAMENQDASLTDLLEVRMGLETNAAALAARRADEKDIGFLEKSLKELEDQIRNGELGNEADVSFHMAITYATKNPVQIYLMKIFFDFLFIGIKENLRYLYEDPSNIDQIFNQHVAIIEAIKNRDAEGAFAAMKHHIDFVMDFFKNFHQEDT</sequence>
<dbReference type="InterPro" id="IPR036388">
    <property type="entry name" value="WH-like_DNA-bd_sf"/>
</dbReference>
<dbReference type="GO" id="GO:0003700">
    <property type="term" value="F:DNA-binding transcription factor activity"/>
    <property type="evidence" value="ECO:0007669"/>
    <property type="project" value="InterPro"/>
</dbReference>
<dbReference type="PROSITE" id="PS50949">
    <property type="entry name" value="HTH_GNTR"/>
    <property type="match status" value="1"/>
</dbReference>
<dbReference type="RefSeq" id="WP_020875678.1">
    <property type="nucleotide sequence ID" value="NZ_ATHJ01000057.1"/>
</dbReference>
<keyword evidence="6" id="KW-1185">Reference proteome</keyword>
<dbReference type="STRING" id="897.B2D07_08670"/>
<dbReference type="InterPro" id="IPR000524">
    <property type="entry name" value="Tscrpt_reg_HTH_GntR"/>
</dbReference>
<gene>
    <name evidence="5" type="ORF">dsmv_1331</name>
</gene>
<dbReference type="InterPro" id="IPR036390">
    <property type="entry name" value="WH_DNA-bd_sf"/>
</dbReference>
<dbReference type="InterPro" id="IPR008920">
    <property type="entry name" value="TF_FadR/GntR_C"/>
</dbReference>
<dbReference type="SUPFAM" id="SSF48008">
    <property type="entry name" value="GntR ligand-binding domain-like"/>
    <property type="match status" value="1"/>
</dbReference>
<evidence type="ECO:0000313" key="6">
    <source>
        <dbReference type="Proteomes" id="UP000014977"/>
    </source>
</evidence>
<dbReference type="SUPFAM" id="SSF46785">
    <property type="entry name" value="Winged helix' DNA-binding domain"/>
    <property type="match status" value="1"/>
</dbReference>
<dbReference type="PANTHER" id="PTHR43537">
    <property type="entry name" value="TRANSCRIPTIONAL REGULATOR, GNTR FAMILY"/>
    <property type="match status" value="1"/>
</dbReference>
<dbReference type="InterPro" id="IPR011711">
    <property type="entry name" value="GntR_C"/>
</dbReference>
<reference evidence="5 6" key="1">
    <citation type="journal article" date="2013" name="Genome Announc.">
        <title>Draft genome sequences for three mercury-methylating, sulfate-reducing bacteria.</title>
        <authorList>
            <person name="Brown S.D."/>
            <person name="Hurt R.A.Jr."/>
            <person name="Gilmour C.C."/>
            <person name="Elias D.A."/>
        </authorList>
    </citation>
    <scope>NUCLEOTIDE SEQUENCE [LARGE SCALE GENOMIC DNA]</scope>
    <source>
        <strain evidence="5 6">DSM 2059</strain>
    </source>
</reference>
<dbReference type="GO" id="GO:0003677">
    <property type="term" value="F:DNA binding"/>
    <property type="evidence" value="ECO:0007669"/>
    <property type="project" value="UniProtKB-KW"/>
</dbReference>
<dbReference type="CDD" id="cd07377">
    <property type="entry name" value="WHTH_GntR"/>
    <property type="match status" value="1"/>
</dbReference>
<organism evidence="5 6">
    <name type="scientific">Desulfococcus multivorans DSM 2059</name>
    <dbReference type="NCBI Taxonomy" id="1121405"/>
    <lineage>
        <taxon>Bacteria</taxon>
        <taxon>Pseudomonadati</taxon>
        <taxon>Thermodesulfobacteriota</taxon>
        <taxon>Desulfobacteria</taxon>
        <taxon>Desulfobacterales</taxon>
        <taxon>Desulfococcaceae</taxon>
        <taxon>Desulfococcus</taxon>
    </lineage>
</organism>